<keyword evidence="2" id="KW-1185">Reference proteome</keyword>
<dbReference type="InterPro" id="IPR011990">
    <property type="entry name" value="TPR-like_helical_dom_sf"/>
</dbReference>
<dbReference type="RefSeq" id="XP_067803301.1">
    <property type="nucleotide sequence ID" value="XM_067946737.1"/>
</dbReference>
<dbReference type="PANTHER" id="PTHR46035">
    <property type="entry name" value="TETRATRICOPEPTIDE REPEAT PROTEIN 4"/>
    <property type="match status" value="1"/>
</dbReference>
<dbReference type="Proteomes" id="UP001214638">
    <property type="component" value="Unassembled WGS sequence"/>
</dbReference>
<dbReference type="GO" id="GO:0005634">
    <property type="term" value="C:nucleus"/>
    <property type="evidence" value="ECO:0007669"/>
    <property type="project" value="TreeGrafter"/>
</dbReference>
<accession>A0AAD9PKL5</accession>
<dbReference type="PANTHER" id="PTHR46035:SF1">
    <property type="entry name" value="TETRATRICOPEPTIDE REPEAT PROTEIN 4"/>
    <property type="match status" value="1"/>
</dbReference>
<evidence type="ECO:0000313" key="1">
    <source>
        <dbReference type="EMBL" id="KAK2196459.1"/>
    </source>
</evidence>
<dbReference type="KEGG" id="bdw:94336003"/>
<gene>
    <name evidence="1" type="ORF">BdWA1_001705</name>
</gene>
<name>A0AAD9PKL5_9APIC</name>
<proteinExistence type="predicted"/>
<sequence length="316" mass="36284">MDDDYEVSAEYIKRMAEEYANTEHPLFMQQVPSDLSSCPDLEALQQIVLEGEDNESLALNYKKIGNDYVKEGARFYMAAISSYTNGIAAKSKDPVLNSTLYANRALVYLNKGFNPRVEAVSFCHEYAKTKYPNVQDWHQMLLENPTYSSLYNRILEKIKAAQVAKKRLQASKVPNVVPNVRDELERIGISLLKPLYQIPQQQDPVLYFKEGAFHASCLFIFDEYQRSDFIKDFNYECSIFDYLEAMFPEERNADGFEIQNAKAHLEIETEKLVILELNEPLINVARRLGIAFEIASIHLVRSTTDISAFGFFIVNH</sequence>
<comment type="caution">
    <text evidence="1">The sequence shown here is derived from an EMBL/GenBank/DDBJ whole genome shotgun (WGS) entry which is preliminary data.</text>
</comment>
<reference evidence="1" key="1">
    <citation type="journal article" date="2023" name="Nat. Microbiol.">
        <title>Babesia duncani multi-omics identifies virulence factors and drug targets.</title>
        <authorList>
            <person name="Singh P."/>
            <person name="Lonardi S."/>
            <person name="Liang Q."/>
            <person name="Vydyam P."/>
            <person name="Khabirova E."/>
            <person name="Fang T."/>
            <person name="Gihaz S."/>
            <person name="Thekkiniath J."/>
            <person name="Munshi M."/>
            <person name="Abel S."/>
            <person name="Ciampossin L."/>
            <person name="Batugedara G."/>
            <person name="Gupta M."/>
            <person name="Lu X.M."/>
            <person name="Lenz T."/>
            <person name="Chakravarty S."/>
            <person name="Cornillot E."/>
            <person name="Hu Y."/>
            <person name="Ma W."/>
            <person name="Gonzalez L.M."/>
            <person name="Sanchez S."/>
            <person name="Estrada K."/>
            <person name="Sanchez-Flores A."/>
            <person name="Montero E."/>
            <person name="Harb O.S."/>
            <person name="Le Roch K.G."/>
            <person name="Mamoun C.B."/>
        </authorList>
    </citation>
    <scope>NUCLEOTIDE SEQUENCE</scope>
    <source>
        <strain evidence="1">WA1</strain>
    </source>
</reference>
<evidence type="ECO:0000313" key="2">
    <source>
        <dbReference type="Proteomes" id="UP001214638"/>
    </source>
</evidence>
<dbReference type="GO" id="GO:0006457">
    <property type="term" value="P:protein folding"/>
    <property type="evidence" value="ECO:0007669"/>
    <property type="project" value="TreeGrafter"/>
</dbReference>
<dbReference type="GO" id="GO:0005829">
    <property type="term" value="C:cytosol"/>
    <property type="evidence" value="ECO:0007669"/>
    <property type="project" value="TreeGrafter"/>
</dbReference>
<dbReference type="GeneID" id="94336003"/>
<dbReference type="Gene3D" id="1.25.40.10">
    <property type="entry name" value="Tetratricopeptide repeat domain"/>
    <property type="match status" value="1"/>
</dbReference>
<organism evidence="1 2">
    <name type="scientific">Babesia duncani</name>
    <dbReference type="NCBI Taxonomy" id="323732"/>
    <lineage>
        <taxon>Eukaryota</taxon>
        <taxon>Sar</taxon>
        <taxon>Alveolata</taxon>
        <taxon>Apicomplexa</taxon>
        <taxon>Aconoidasida</taxon>
        <taxon>Piroplasmida</taxon>
        <taxon>Babesiidae</taxon>
        <taxon>Babesia</taxon>
    </lineage>
</organism>
<dbReference type="AlphaFoldDB" id="A0AAD9PKL5"/>
<protein>
    <submittedName>
        <fullName evidence="1">Tetratricopeptide-like helical domain superfamily</fullName>
    </submittedName>
</protein>
<dbReference type="GO" id="GO:0051879">
    <property type="term" value="F:Hsp90 protein binding"/>
    <property type="evidence" value="ECO:0007669"/>
    <property type="project" value="TreeGrafter"/>
</dbReference>
<dbReference type="SUPFAM" id="SSF48452">
    <property type="entry name" value="TPR-like"/>
    <property type="match status" value="1"/>
</dbReference>
<dbReference type="GO" id="GO:0030544">
    <property type="term" value="F:Hsp70 protein binding"/>
    <property type="evidence" value="ECO:0007669"/>
    <property type="project" value="TreeGrafter"/>
</dbReference>
<dbReference type="EMBL" id="JALLKP010000002">
    <property type="protein sequence ID" value="KAK2196459.1"/>
    <property type="molecule type" value="Genomic_DNA"/>
</dbReference>